<dbReference type="SUPFAM" id="SSF55620">
    <property type="entry name" value="Tetrahydrobiopterin biosynthesis enzymes-like"/>
    <property type="match status" value="1"/>
</dbReference>
<dbReference type="EMBL" id="MOOB01000017">
    <property type="protein sequence ID" value="OQE88289.1"/>
    <property type="molecule type" value="Genomic_DNA"/>
</dbReference>
<evidence type="ECO:0000313" key="9">
    <source>
        <dbReference type="EMBL" id="OQE88289.1"/>
    </source>
</evidence>
<keyword evidence="6" id="KW-0456">Lyase</keyword>
<dbReference type="EC" id="4.1.2.25" evidence="4"/>
<dbReference type="SMART" id="SM00905">
    <property type="entry name" value="FolB"/>
    <property type="match status" value="1"/>
</dbReference>
<feature type="domain" description="Dihydroneopterin aldolase/epimerase" evidence="8">
    <location>
        <begin position="203"/>
        <end position="310"/>
    </location>
</feature>
<dbReference type="AlphaFoldDB" id="A0A1V6YLF9"/>
<keyword evidence="10" id="KW-1185">Reference proteome</keyword>
<sequence>MANLRKSLSIEPRPAIADTIQLRNIQLPLPVAPEAWHRGGKKQPCNVSFRLTYASSVAAADSDDVKKTIDYGKLFKRLDAELDGLVSDNSSEVARGCGVLRRDGEELHEHLRGEIGQDVRLAAALIAKCGMKQLEETASNTSSDPSPAVRGDFGEFEVELRLPKAVLRADGGLYYRGKSALAVVKGEEASPAEKRLAILEEEFKIENIRCYCILGINPWERVEKQAVHISLTFNGPALQQWGSKFVDTYQKLTLEVAERVESSSFGSVESLASLIARIVVYEFGHEKVTVLVQKPSALAFVEGSGLEITRSRDFFRDFFQ</sequence>
<evidence type="ECO:0000256" key="1">
    <source>
        <dbReference type="ARBA" id="ARBA00001353"/>
    </source>
</evidence>
<accession>A0A1V6YLF9</accession>
<evidence type="ECO:0000259" key="8">
    <source>
        <dbReference type="SMART" id="SM00905"/>
    </source>
</evidence>
<dbReference type="InterPro" id="IPR043133">
    <property type="entry name" value="GTP-CH-I_C/QueF"/>
</dbReference>
<evidence type="ECO:0000256" key="4">
    <source>
        <dbReference type="ARBA" id="ARBA00013043"/>
    </source>
</evidence>
<dbReference type="STRING" id="60175.A0A1V6YLF9"/>
<keyword evidence="5" id="KW-0289">Folate biosynthesis</keyword>
<evidence type="ECO:0000313" key="10">
    <source>
        <dbReference type="Proteomes" id="UP000191691"/>
    </source>
</evidence>
<organism evidence="9 10">
    <name type="scientific">Penicillium nalgiovense</name>
    <dbReference type="NCBI Taxonomy" id="60175"/>
    <lineage>
        <taxon>Eukaryota</taxon>
        <taxon>Fungi</taxon>
        <taxon>Dikarya</taxon>
        <taxon>Ascomycota</taxon>
        <taxon>Pezizomycotina</taxon>
        <taxon>Eurotiomycetes</taxon>
        <taxon>Eurotiomycetidae</taxon>
        <taxon>Eurotiales</taxon>
        <taxon>Aspergillaceae</taxon>
        <taxon>Penicillium</taxon>
    </lineage>
</organism>
<dbReference type="Gene3D" id="3.30.1130.10">
    <property type="match status" value="2"/>
</dbReference>
<dbReference type="OMA" id="QLPWGST"/>
<dbReference type="PANTHER" id="PTHR42844:SF1">
    <property type="entry name" value="DIHYDRONEOPTERIN ALDOLASE 1-RELATED"/>
    <property type="match status" value="1"/>
</dbReference>
<evidence type="ECO:0000256" key="7">
    <source>
        <dbReference type="ARBA" id="ARBA00032903"/>
    </source>
</evidence>
<evidence type="ECO:0000256" key="3">
    <source>
        <dbReference type="ARBA" id="ARBA00005708"/>
    </source>
</evidence>
<comment type="pathway">
    <text evidence="2">Cofactor biosynthesis; tetrahydrofolate biosynthesis; 2-amino-4-hydroxy-6-hydroxymethyl-7,8-dihydropteridine diphosphate from 7,8-dihydroneopterin triphosphate: step 3/4.</text>
</comment>
<reference evidence="10" key="1">
    <citation type="journal article" date="2017" name="Nat. Microbiol.">
        <title>Global analysis of biosynthetic gene clusters reveals vast potential of secondary metabolite production in Penicillium species.</title>
        <authorList>
            <person name="Nielsen J.C."/>
            <person name="Grijseels S."/>
            <person name="Prigent S."/>
            <person name="Ji B."/>
            <person name="Dainat J."/>
            <person name="Nielsen K.F."/>
            <person name="Frisvad J.C."/>
            <person name="Workman M."/>
            <person name="Nielsen J."/>
        </authorList>
    </citation>
    <scope>NUCLEOTIDE SEQUENCE [LARGE SCALE GENOMIC DNA]</scope>
    <source>
        <strain evidence="10">IBT 13039</strain>
    </source>
</reference>
<dbReference type="InterPro" id="IPR006157">
    <property type="entry name" value="FolB_dom"/>
</dbReference>
<dbReference type="GO" id="GO:0046656">
    <property type="term" value="P:folic acid biosynthetic process"/>
    <property type="evidence" value="ECO:0007669"/>
    <property type="project" value="UniProtKB-KW"/>
</dbReference>
<dbReference type="GO" id="GO:0004150">
    <property type="term" value="F:dihydroneopterin aldolase activity"/>
    <property type="evidence" value="ECO:0007669"/>
    <property type="project" value="UniProtKB-EC"/>
</dbReference>
<dbReference type="Pfam" id="PF02152">
    <property type="entry name" value="FolB"/>
    <property type="match status" value="1"/>
</dbReference>
<evidence type="ECO:0000256" key="5">
    <source>
        <dbReference type="ARBA" id="ARBA00022909"/>
    </source>
</evidence>
<dbReference type="GO" id="GO:0005737">
    <property type="term" value="C:cytoplasm"/>
    <property type="evidence" value="ECO:0007669"/>
    <property type="project" value="TreeGrafter"/>
</dbReference>
<dbReference type="Proteomes" id="UP000191691">
    <property type="component" value="Unassembled WGS sequence"/>
</dbReference>
<dbReference type="PANTHER" id="PTHR42844">
    <property type="entry name" value="DIHYDRONEOPTERIN ALDOLASE 1-RELATED"/>
    <property type="match status" value="1"/>
</dbReference>
<evidence type="ECO:0000256" key="2">
    <source>
        <dbReference type="ARBA" id="ARBA00005013"/>
    </source>
</evidence>
<name>A0A1V6YLF9_PENNA</name>
<protein>
    <recommendedName>
        <fullName evidence="4">dihydroneopterin aldolase</fullName>
        <ecNumber evidence="4">4.1.2.25</ecNumber>
    </recommendedName>
    <alternativeName>
        <fullName evidence="7">7,8-dihydroneopterin aldolase</fullName>
    </alternativeName>
</protein>
<dbReference type="InterPro" id="IPR006156">
    <property type="entry name" value="Dihydroneopterin_aldolase"/>
</dbReference>
<comment type="catalytic activity">
    <reaction evidence="1">
        <text>7,8-dihydroneopterin = 6-hydroxymethyl-7,8-dihydropterin + glycolaldehyde</text>
        <dbReference type="Rhea" id="RHEA:10540"/>
        <dbReference type="ChEBI" id="CHEBI:17001"/>
        <dbReference type="ChEBI" id="CHEBI:17071"/>
        <dbReference type="ChEBI" id="CHEBI:44841"/>
        <dbReference type="EC" id="4.1.2.25"/>
    </reaction>
</comment>
<gene>
    <name evidence="9" type="ORF">PENNAL_c0017G00561</name>
</gene>
<proteinExistence type="inferred from homology"/>
<comment type="similarity">
    <text evidence="3">Belongs to the DHNA family.</text>
</comment>
<comment type="caution">
    <text evidence="9">The sequence shown here is derived from an EMBL/GenBank/DDBJ whole genome shotgun (WGS) entry which is preliminary data.</text>
</comment>
<evidence type="ECO:0000256" key="6">
    <source>
        <dbReference type="ARBA" id="ARBA00023239"/>
    </source>
</evidence>